<keyword evidence="5" id="KW-0067">ATP-binding</keyword>
<evidence type="ECO:0000313" key="8">
    <source>
        <dbReference type="Proteomes" id="UP000237682"/>
    </source>
</evidence>
<comment type="similarity">
    <text evidence="1">Belongs to the methylthioribose kinase family.</text>
</comment>
<dbReference type="Gene3D" id="3.90.1200.10">
    <property type="match status" value="1"/>
</dbReference>
<evidence type="ECO:0000256" key="3">
    <source>
        <dbReference type="ARBA" id="ARBA00022741"/>
    </source>
</evidence>
<dbReference type="SUPFAM" id="SSF56112">
    <property type="entry name" value="Protein kinase-like (PK-like)"/>
    <property type="match status" value="1"/>
</dbReference>
<evidence type="ECO:0000256" key="2">
    <source>
        <dbReference type="ARBA" id="ARBA00022679"/>
    </source>
</evidence>
<dbReference type="EMBL" id="PUEJ01000013">
    <property type="protein sequence ID" value="PRH84552.1"/>
    <property type="molecule type" value="Genomic_DNA"/>
</dbReference>
<feature type="domain" description="Aminoglycoside phosphotransferase" evidence="6">
    <location>
        <begin position="33"/>
        <end position="256"/>
    </location>
</feature>
<dbReference type="GO" id="GO:0016301">
    <property type="term" value="F:kinase activity"/>
    <property type="evidence" value="ECO:0007669"/>
    <property type="project" value="UniProtKB-KW"/>
</dbReference>
<sequence length="338" mass="36716">MAHSDHLSEDAALTISAALRRMGLLGPGEEARFTALTGGVSSDIHLVETPSRRFCIKRALARLKVAAVWEAPTNRNAAEAAWIRQVGQWLPDGVPTLLGQDEQLGLFAMAFLPPELNPVWKVDLLAQRVDATFAGRVGADLGLIHAASARQAGLAARFANDATFQPIRIEPYLIATARAHPDLAGKIEAVATRTLANKKALIHGDVSPKNILCGQKGPVFLDAECACFGDPAFDLAFCLNHLLLKGARRGVPRAAYRGAFEALVSAYFDRIDWEDRADLEARTAALLPVLFLARVDGKSPVEYLAHADEREAVRRFARPLIADPQQDLIAIANAWIRQ</sequence>
<dbReference type="Pfam" id="PF01636">
    <property type="entry name" value="APH"/>
    <property type="match status" value="1"/>
</dbReference>
<evidence type="ECO:0000256" key="4">
    <source>
        <dbReference type="ARBA" id="ARBA00022777"/>
    </source>
</evidence>
<comment type="caution">
    <text evidence="7">The sequence shown here is derived from an EMBL/GenBank/DDBJ whole genome shotgun (WGS) entry which is preliminary data.</text>
</comment>
<dbReference type="AlphaFoldDB" id="A0A2S9Q5B8"/>
<dbReference type="GO" id="GO:0005524">
    <property type="term" value="F:ATP binding"/>
    <property type="evidence" value="ECO:0007669"/>
    <property type="project" value="UniProtKB-KW"/>
</dbReference>
<dbReference type="Gene3D" id="3.30.200.20">
    <property type="entry name" value="Phosphorylase Kinase, domain 1"/>
    <property type="match status" value="1"/>
</dbReference>
<dbReference type="RefSeq" id="WP_105865209.1">
    <property type="nucleotide sequence ID" value="NZ_PUEJ01000013.1"/>
</dbReference>
<name>A0A2S9Q5B8_9HYPH</name>
<keyword evidence="8" id="KW-1185">Reference proteome</keyword>
<accession>A0A2S9Q5B8</accession>
<gene>
    <name evidence="7" type="ORF">C5L14_26835</name>
</gene>
<keyword evidence="4" id="KW-0418">Kinase</keyword>
<evidence type="ECO:0000256" key="1">
    <source>
        <dbReference type="ARBA" id="ARBA00010165"/>
    </source>
</evidence>
<evidence type="ECO:0000313" key="7">
    <source>
        <dbReference type="EMBL" id="PRH84552.1"/>
    </source>
</evidence>
<dbReference type="PANTHER" id="PTHR34273">
    <property type="entry name" value="METHYLTHIORIBOSE KINASE"/>
    <property type="match status" value="1"/>
</dbReference>
<protein>
    <submittedName>
        <fullName evidence="7">Aminoglycoside phosphotransferase</fullName>
    </submittedName>
</protein>
<keyword evidence="3" id="KW-0547">Nucleotide-binding</keyword>
<dbReference type="PANTHER" id="PTHR34273:SF2">
    <property type="entry name" value="METHYLTHIORIBOSE KINASE"/>
    <property type="match status" value="1"/>
</dbReference>
<evidence type="ECO:0000256" key="5">
    <source>
        <dbReference type="ARBA" id="ARBA00022840"/>
    </source>
</evidence>
<dbReference type="OrthoDB" id="7326703at2"/>
<organism evidence="7 8">
    <name type="scientific">Labrys okinawensis</name>
    <dbReference type="NCBI Taxonomy" id="346911"/>
    <lineage>
        <taxon>Bacteria</taxon>
        <taxon>Pseudomonadati</taxon>
        <taxon>Pseudomonadota</taxon>
        <taxon>Alphaproteobacteria</taxon>
        <taxon>Hyphomicrobiales</taxon>
        <taxon>Xanthobacteraceae</taxon>
        <taxon>Labrys</taxon>
    </lineage>
</organism>
<reference evidence="7 8" key="1">
    <citation type="submission" date="2018-02" db="EMBL/GenBank/DDBJ databases">
        <title>Whole genome sequencing of endophytic bacterium.</title>
        <authorList>
            <person name="Eedara R."/>
            <person name="Podile A.R."/>
        </authorList>
    </citation>
    <scope>NUCLEOTIDE SEQUENCE [LARGE SCALE GENOMIC DNA]</scope>
    <source>
        <strain evidence="7 8">RP1T</strain>
    </source>
</reference>
<keyword evidence="2 7" id="KW-0808">Transferase</keyword>
<evidence type="ECO:0000259" key="6">
    <source>
        <dbReference type="Pfam" id="PF01636"/>
    </source>
</evidence>
<dbReference type="InterPro" id="IPR011009">
    <property type="entry name" value="Kinase-like_dom_sf"/>
</dbReference>
<proteinExistence type="inferred from homology"/>
<dbReference type="Proteomes" id="UP000237682">
    <property type="component" value="Unassembled WGS sequence"/>
</dbReference>
<dbReference type="InterPro" id="IPR002575">
    <property type="entry name" value="Aminoglycoside_PTrfase"/>
</dbReference>